<accession>L5KKH4</accession>
<dbReference type="EMBL" id="KB030714">
    <property type="protein sequence ID" value="ELK11038.1"/>
    <property type="molecule type" value="Genomic_DNA"/>
</dbReference>
<dbReference type="GO" id="GO:0005634">
    <property type="term" value="C:nucleus"/>
    <property type="evidence" value="ECO:0007669"/>
    <property type="project" value="TreeGrafter"/>
</dbReference>
<organism evidence="1 2">
    <name type="scientific">Pteropus alecto</name>
    <name type="common">Black flying fox</name>
    <dbReference type="NCBI Taxonomy" id="9402"/>
    <lineage>
        <taxon>Eukaryota</taxon>
        <taxon>Metazoa</taxon>
        <taxon>Chordata</taxon>
        <taxon>Craniata</taxon>
        <taxon>Vertebrata</taxon>
        <taxon>Euteleostomi</taxon>
        <taxon>Mammalia</taxon>
        <taxon>Eutheria</taxon>
        <taxon>Laurasiatheria</taxon>
        <taxon>Chiroptera</taxon>
        <taxon>Yinpterochiroptera</taxon>
        <taxon>Pteropodoidea</taxon>
        <taxon>Pteropodidae</taxon>
        <taxon>Pteropodinae</taxon>
        <taxon>Pteropus</taxon>
    </lineage>
</organism>
<evidence type="ECO:0000313" key="2">
    <source>
        <dbReference type="Proteomes" id="UP000010552"/>
    </source>
</evidence>
<dbReference type="Proteomes" id="UP000010552">
    <property type="component" value="Unassembled WGS sequence"/>
</dbReference>
<evidence type="ECO:0000313" key="1">
    <source>
        <dbReference type="EMBL" id="ELK11038.1"/>
    </source>
</evidence>
<keyword evidence="2" id="KW-1185">Reference proteome</keyword>
<dbReference type="InterPro" id="IPR026784">
    <property type="entry name" value="Coact_PPARg"/>
</dbReference>
<dbReference type="AlphaFoldDB" id="L5KKH4"/>
<dbReference type="STRING" id="9402.L5KKH4"/>
<gene>
    <name evidence="1" type="ORF">PAL_GLEAN10020387</name>
</gene>
<name>L5KKH4_PTEAL</name>
<dbReference type="InParanoid" id="L5KKH4"/>
<reference evidence="2" key="1">
    <citation type="journal article" date="2013" name="Science">
        <title>Comparative analysis of bat genomes provides insight into the evolution of flight and immunity.</title>
        <authorList>
            <person name="Zhang G."/>
            <person name="Cowled C."/>
            <person name="Shi Z."/>
            <person name="Huang Z."/>
            <person name="Bishop-Lilly K.A."/>
            <person name="Fang X."/>
            <person name="Wynne J.W."/>
            <person name="Xiong Z."/>
            <person name="Baker M.L."/>
            <person name="Zhao W."/>
            <person name="Tachedjian M."/>
            <person name="Zhu Y."/>
            <person name="Zhou P."/>
            <person name="Jiang X."/>
            <person name="Ng J."/>
            <person name="Yang L."/>
            <person name="Wu L."/>
            <person name="Xiao J."/>
            <person name="Feng Y."/>
            <person name="Chen Y."/>
            <person name="Sun X."/>
            <person name="Zhang Y."/>
            <person name="Marsh G.A."/>
            <person name="Crameri G."/>
            <person name="Broder C.C."/>
            <person name="Frey K.G."/>
            <person name="Wang L.F."/>
            <person name="Wang J."/>
        </authorList>
    </citation>
    <scope>NUCLEOTIDE SEQUENCE [LARGE SCALE GENOMIC DNA]</scope>
</reference>
<sequence length="176" mass="19624">MQGFQDYIKKHCLSTVVPVELQKLARAPSGWCVAAAPTHAAVPADGCRQLPAQPQYRFLHPLGAHALKLSGNRQSFTTRQYLRHEVATQLHLNPNHFPTFATRLENYILPNEDLASLHWSLLGPEHPLASLKVQAHQIFLPPCDVVIKAVADYICIILDTSDLDAIAKEVFQHSHV</sequence>
<proteinExistence type="predicted"/>
<dbReference type="PANTHER" id="PTHR15976:SF14">
    <property type="entry name" value="CONSTITUTIVE COACTIVATOR OF PPAR-GAMMA-LIKE PROTEIN 1"/>
    <property type="match status" value="1"/>
</dbReference>
<protein>
    <submittedName>
        <fullName evidence="1">Constitutive coactivator of PPAR-gamma-like protein 1</fullName>
    </submittedName>
</protein>
<dbReference type="PANTHER" id="PTHR15976">
    <property type="entry name" value="CONSTITUTIVE COACTIVATOR OF PEROXISOME PROLIFERATOR-ACTIVATED RECEPTOR GAMMA"/>
    <property type="match status" value="1"/>
</dbReference>